<comment type="caution">
    <text evidence="1">The sequence shown here is derived from an EMBL/GenBank/DDBJ whole genome shotgun (WGS) entry which is preliminary data.</text>
</comment>
<evidence type="ECO:0000313" key="1">
    <source>
        <dbReference type="EMBL" id="PZQ59855.1"/>
    </source>
</evidence>
<gene>
    <name evidence="1" type="ORF">DI544_10030</name>
</gene>
<accession>A0A2W5PAF5</accession>
<evidence type="ECO:0000313" key="2">
    <source>
        <dbReference type="Proteomes" id="UP000249229"/>
    </source>
</evidence>
<protein>
    <submittedName>
        <fullName evidence="1">DUF1440 domain-containing protein</fullName>
    </submittedName>
</protein>
<proteinExistence type="predicted"/>
<name>A0A2W5PAF5_9SPHN</name>
<dbReference type="AlphaFoldDB" id="A0A2W5PAF5"/>
<dbReference type="Proteomes" id="UP000249229">
    <property type="component" value="Unassembled WGS sequence"/>
</dbReference>
<sequence>MRSLLTTALIGVGAGLAASFVMNRFQDVAAPAFGMDGGNDDPSTVKAADTISEAVEGRPVMQKHRAAAGSALHYALGAAIGGGYALVVRRWPRTAEGLGAPVGLATMLLLDDLLVPAAGWGPWPKAEAAGNLYGLSSHLVFGMSLEGARRAGEALPG</sequence>
<dbReference type="EMBL" id="QFQI01000007">
    <property type="protein sequence ID" value="PZQ59855.1"/>
    <property type="molecule type" value="Genomic_DNA"/>
</dbReference>
<organism evidence="1 2">
    <name type="scientific">Sphingomonas taxi</name>
    <dbReference type="NCBI Taxonomy" id="1549858"/>
    <lineage>
        <taxon>Bacteria</taxon>
        <taxon>Pseudomonadati</taxon>
        <taxon>Pseudomonadota</taxon>
        <taxon>Alphaproteobacteria</taxon>
        <taxon>Sphingomonadales</taxon>
        <taxon>Sphingomonadaceae</taxon>
        <taxon>Sphingomonas</taxon>
    </lineage>
</organism>
<reference evidence="1 2" key="1">
    <citation type="submission" date="2017-08" db="EMBL/GenBank/DDBJ databases">
        <title>Infants hospitalized years apart are colonized by the same room-sourced microbial strains.</title>
        <authorList>
            <person name="Brooks B."/>
            <person name="Olm M.R."/>
            <person name="Firek B.A."/>
            <person name="Baker R."/>
            <person name="Thomas B.C."/>
            <person name="Morowitz M.J."/>
            <person name="Banfield J.F."/>
        </authorList>
    </citation>
    <scope>NUCLEOTIDE SEQUENCE [LARGE SCALE GENOMIC DNA]</scope>
    <source>
        <strain evidence="1">S2_005_001_R1_22</strain>
    </source>
</reference>